<dbReference type="InterPro" id="IPR000717">
    <property type="entry name" value="PCI_dom"/>
</dbReference>
<reference evidence="5 6" key="1">
    <citation type="submission" date="2015-07" db="EMBL/GenBank/DDBJ databases">
        <title>The genome of Habropoda laboriosa.</title>
        <authorList>
            <person name="Pan H."/>
            <person name="Kapheim K."/>
        </authorList>
    </citation>
    <scope>NUCLEOTIDE SEQUENCE [LARGE SCALE GENOMIC DNA]</scope>
    <source>
        <strain evidence="5">0110345459</strain>
    </source>
</reference>
<dbReference type="Gene3D" id="1.25.40.570">
    <property type="match status" value="1"/>
</dbReference>
<dbReference type="GO" id="GO:0005838">
    <property type="term" value="C:proteasome regulatory particle"/>
    <property type="evidence" value="ECO:0007669"/>
    <property type="project" value="TreeGrafter"/>
</dbReference>
<dbReference type="OrthoDB" id="1452at2759"/>
<organism evidence="5 6">
    <name type="scientific">Habropoda laboriosa</name>
    <dbReference type="NCBI Taxonomy" id="597456"/>
    <lineage>
        <taxon>Eukaryota</taxon>
        <taxon>Metazoa</taxon>
        <taxon>Ecdysozoa</taxon>
        <taxon>Arthropoda</taxon>
        <taxon>Hexapoda</taxon>
        <taxon>Insecta</taxon>
        <taxon>Pterygota</taxon>
        <taxon>Neoptera</taxon>
        <taxon>Endopterygota</taxon>
        <taxon>Hymenoptera</taxon>
        <taxon>Apocrita</taxon>
        <taxon>Aculeata</taxon>
        <taxon>Apoidea</taxon>
        <taxon>Anthophila</taxon>
        <taxon>Apidae</taxon>
        <taxon>Habropoda</taxon>
    </lineage>
</organism>
<evidence type="ECO:0000313" key="5">
    <source>
        <dbReference type="EMBL" id="KOC62218.1"/>
    </source>
</evidence>
<dbReference type="EMBL" id="KQ414735">
    <property type="protein sequence ID" value="KOC62218.1"/>
    <property type="molecule type" value="Genomic_DNA"/>
</dbReference>
<dbReference type="Pfam" id="PF01399">
    <property type="entry name" value="PCI"/>
    <property type="match status" value="1"/>
</dbReference>
<name>A0A0L7QU98_9HYME</name>
<dbReference type="SUPFAM" id="SSF46785">
    <property type="entry name" value="Winged helix' DNA-binding domain"/>
    <property type="match status" value="1"/>
</dbReference>
<gene>
    <name evidence="5" type="ORF">WH47_03976</name>
</gene>
<dbReference type="Proteomes" id="UP000053825">
    <property type="component" value="Unassembled WGS sequence"/>
</dbReference>
<dbReference type="STRING" id="597456.A0A0L7QU98"/>
<dbReference type="InterPro" id="IPR049549">
    <property type="entry name" value="RPN7_PSMD6_C"/>
</dbReference>
<dbReference type="PANTHER" id="PTHR14145:SF1">
    <property type="entry name" value="26S PROTEASOME NON-ATPASE REGULATORY SUBUNIT 6"/>
    <property type="match status" value="1"/>
</dbReference>
<feature type="domain" description="PCI" evidence="4">
    <location>
        <begin position="191"/>
        <end position="360"/>
    </location>
</feature>
<dbReference type="PANTHER" id="PTHR14145">
    <property type="entry name" value="26S PROTESOME SUBUNIT 6"/>
    <property type="match status" value="1"/>
</dbReference>
<accession>A0A0L7QU98</accession>
<protein>
    <recommendedName>
        <fullName evidence="2">26S proteasome non-ATPase regulatory subunit 6</fullName>
    </recommendedName>
</protein>
<evidence type="ECO:0000313" key="6">
    <source>
        <dbReference type="Proteomes" id="UP000053825"/>
    </source>
</evidence>
<keyword evidence="6" id="KW-1185">Reference proteome</keyword>
<dbReference type="SMART" id="SM00088">
    <property type="entry name" value="PINT"/>
    <property type="match status" value="1"/>
</dbReference>
<sequence>MSNSELCHQTPEYIMLTKIRFKLTLTEYKNDDNLKNEFLNIITRENMTHYYQNACKEFNWKIDEDLLYKMKHENEIILQKLESSDNSNFEDTEKENCRKKLDFFCEIGDLDHATDIANSIFKDETNSTSIRVEAAFALFRIKYIKNNVRLMGKMIAEITNLIERSCSSGSNWCCRNKLKVYEAVYCLTTRNFPRAASLLLDCIPTFESYELLPFKEVVEYTILSGIISLSRSDIDSQFNNNGFLQQALLTESPKYREYFYSLYDCHYKQFFENLAWIETELRTNCLLRAHYRYYVREMRLKAYSQLLQAYRTINLSRMAMEFGVTEEYIEQEVACFIASGKLHCKIDKVAGMIVTISAAGCNKGQAPTATCNRGLIYQNTIKKGDALLNRLKKLGQVIDY</sequence>
<evidence type="ECO:0000256" key="2">
    <source>
        <dbReference type="ARBA" id="ARBA00014932"/>
    </source>
</evidence>
<dbReference type="InterPro" id="IPR019585">
    <property type="entry name" value="Rpn7/CSN1"/>
</dbReference>
<dbReference type="InterPro" id="IPR045135">
    <property type="entry name" value="Rpn7_N"/>
</dbReference>
<comment type="similarity">
    <text evidence="1">Belongs to the proteasome subunit S10 family.</text>
</comment>
<proteinExistence type="inferred from homology"/>
<dbReference type="InterPro" id="IPR036390">
    <property type="entry name" value="WH_DNA-bd_sf"/>
</dbReference>
<evidence type="ECO:0000259" key="4">
    <source>
        <dbReference type="PROSITE" id="PS50250"/>
    </source>
</evidence>
<dbReference type="GO" id="GO:0043161">
    <property type="term" value="P:proteasome-mediated ubiquitin-dependent protein catabolic process"/>
    <property type="evidence" value="ECO:0007669"/>
    <property type="project" value="TreeGrafter"/>
</dbReference>
<dbReference type="AlphaFoldDB" id="A0A0L7QU98"/>
<dbReference type="Pfam" id="PF21154">
    <property type="entry name" value="RPN7_PSMD6_C"/>
    <property type="match status" value="1"/>
</dbReference>
<dbReference type="PROSITE" id="PS50250">
    <property type="entry name" value="PCI"/>
    <property type="match status" value="1"/>
</dbReference>
<dbReference type="Pfam" id="PF10602">
    <property type="entry name" value="RPN7"/>
    <property type="match status" value="1"/>
</dbReference>
<keyword evidence="3 5" id="KW-0647">Proteasome</keyword>
<evidence type="ECO:0000256" key="3">
    <source>
        <dbReference type="ARBA" id="ARBA00022942"/>
    </source>
</evidence>
<evidence type="ECO:0000256" key="1">
    <source>
        <dbReference type="ARBA" id="ARBA00005717"/>
    </source>
</evidence>